<dbReference type="GO" id="GO:0043565">
    <property type="term" value="F:sequence-specific DNA binding"/>
    <property type="evidence" value="ECO:0007669"/>
    <property type="project" value="InterPro"/>
</dbReference>
<evidence type="ECO:0000256" key="5">
    <source>
        <dbReference type="SAM" id="MobiDB-lite"/>
    </source>
</evidence>
<feature type="compositionally biased region" description="Basic and acidic residues" evidence="5">
    <location>
        <begin position="84"/>
        <end position="96"/>
    </location>
</feature>
<accession>A0AAN8I6G0</accession>
<dbReference type="GO" id="GO:0008270">
    <property type="term" value="F:zinc ion binding"/>
    <property type="evidence" value="ECO:0007669"/>
    <property type="project" value="UniProtKB-KW"/>
</dbReference>
<name>A0AAN8I6G0_9EURO</name>
<feature type="compositionally biased region" description="Polar residues" evidence="5">
    <location>
        <begin position="145"/>
        <end position="169"/>
    </location>
</feature>
<evidence type="ECO:0000256" key="2">
    <source>
        <dbReference type="ARBA" id="ARBA00022771"/>
    </source>
</evidence>
<dbReference type="SUPFAM" id="SSF57716">
    <property type="entry name" value="Glucocorticoid receptor-like (DNA-binding domain)"/>
    <property type="match status" value="1"/>
</dbReference>
<dbReference type="InterPro" id="IPR051140">
    <property type="entry name" value="GATA_TF"/>
</dbReference>
<comment type="caution">
    <text evidence="7">The sequence shown here is derived from an EMBL/GenBank/DDBJ whole genome shotgun (WGS) entry which is preliminary data.</text>
</comment>
<evidence type="ECO:0000313" key="7">
    <source>
        <dbReference type="EMBL" id="KAK5951560.1"/>
    </source>
</evidence>
<dbReference type="InterPro" id="IPR000679">
    <property type="entry name" value="Znf_GATA"/>
</dbReference>
<reference evidence="7 8" key="1">
    <citation type="submission" date="2022-12" db="EMBL/GenBank/DDBJ databases">
        <title>Genomic features and morphological characterization of a novel Knufia sp. strain isolated from spacecraft assembly facility.</title>
        <authorList>
            <person name="Teixeira M."/>
            <person name="Chander A.M."/>
            <person name="Stajich J.E."/>
            <person name="Venkateswaran K."/>
        </authorList>
    </citation>
    <scope>NUCLEOTIDE SEQUENCE [LARGE SCALE GENOMIC DNA]</scope>
    <source>
        <strain evidence="7 8">FJI-L2-BK-P2</strain>
    </source>
</reference>
<evidence type="ECO:0000256" key="1">
    <source>
        <dbReference type="ARBA" id="ARBA00022723"/>
    </source>
</evidence>
<gene>
    <name evidence="7" type="ORF">OHC33_007238</name>
</gene>
<keyword evidence="8" id="KW-1185">Reference proteome</keyword>
<dbReference type="CDD" id="cd00202">
    <property type="entry name" value="ZnF_GATA"/>
    <property type="match status" value="1"/>
</dbReference>
<evidence type="ECO:0000256" key="4">
    <source>
        <dbReference type="PROSITE-ProRule" id="PRU00094"/>
    </source>
</evidence>
<dbReference type="PROSITE" id="PS50114">
    <property type="entry name" value="GATA_ZN_FINGER_2"/>
    <property type="match status" value="1"/>
</dbReference>
<keyword evidence="1" id="KW-0479">Metal-binding</keyword>
<dbReference type="FunFam" id="3.30.50.10:FF:000043">
    <property type="entry name" value="Sexual development transcription factor NsdD"/>
    <property type="match status" value="1"/>
</dbReference>
<organism evidence="7 8">
    <name type="scientific">Knufia fluminis</name>
    <dbReference type="NCBI Taxonomy" id="191047"/>
    <lineage>
        <taxon>Eukaryota</taxon>
        <taxon>Fungi</taxon>
        <taxon>Dikarya</taxon>
        <taxon>Ascomycota</taxon>
        <taxon>Pezizomycotina</taxon>
        <taxon>Eurotiomycetes</taxon>
        <taxon>Chaetothyriomycetidae</taxon>
        <taxon>Chaetothyriales</taxon>
        <taxon>Trichomeriaceae</taxon>
        <taxon>Knufia</taxon>
    </lineage>
</organism>
<evidence type="ECO:0000256" key="3">
    <source>
        <dbReference type="ARBA" id="ARBA00022833"/>
    </source>
</evidence>
<feature type="domain" description="GATA-type" evidence="6">
    <location>
        <begin position="402"/>
        <end position="432"/>
    </location>
</feature>
<protein>
    <recommendedName>
        <fullName evidence="6">GATA-type domain-containing protein</fullName>
    </recommendedName>
</protein>
<dbReference type="Gene3D" id="3.30.50.10">
    <property type="entry name" value="Erythroid Transcription Factor GATA-1, subunit A"/>
    <property type="match status" value="1"/>
</dbReference>
<dbReference type="AlphaFoldDB" id="A0AAN8I6G0"/>
<feature type="region of interest" description="Disordered" evidence="5">
    <location>
        <begin position="33"/>
        <end position="210"/>
    </location>
</feature>
<keyword evidence="2 4" id="KW-0863">Zinc-finger</keyword>
<dbReference type="EMBL" id="JAKLMC020000019">
    <property type="protein sequence ID" value="KAK5951560.1"/>
    <property type="molecule type" value="Genomic_DNA"/>
</dbReference>
<dbReference type="SMART" id="SM00401">
    <property type="entry name" value="ZnF_GATA"/>
    <property type="match status" value="1"/>
</dbReference>
<dbReference type="Pfam" id="PF00320">
    <property type="entry name" value="GATA"/>
    <property type="match status" value="1"/>
</dbReference>
<feature type="compositionally biased region" description="Pro residues" evidence="5">
    <location>
        <begin position="171"/>
        <end position="182"/>
    </location>
</feature>
<dbReference type="InterPro" id="IPR013088">
    <property type="entry name" value="Znf_NHR/GATA"/>
</dbReference>
<dbReference type="Proteomes" id="UP001316803">
    <property type="component" value="Unassembled WGS sequence"/>
</dbReference>
<feature type="region of interest" description="Disordered" evidence="5">
    <location>
        <begin position="1"/>
        <end position="21"/>
    </location>
</feature>
<sequence length="462" mass="50193">MASLEPISRQRDALPPINNFDFDKYRIENADHTRYSLPNLNAVSKGTTSSPPSTYSGPPPPYSSATSTNPGQTMSGYISPPESSSRRSTRDDKESPKGATSLPSISEALKSTDMASSTQNFTPTSAAGSAVGQTFGEAPRGPGNPFSQPSAPASALRSSISAMPDSNSIKPVPPPPTPPDIRQPPLIGTLGSPRSSHHRLPGPLSTTNVTADAPLRSSYSTEPTRPGYPFPEYHAQQVSMPPPSTNTFNFEHHAKLDETRNPFVKPESRPYNETVKRHLDVYDAELALSEIAEASAHTLDFAKIWGQRHHQANRSSFPTDGLPGTTDVDEMIRYSHHVLENLTRLRDVAIMQQNAINEQRARAAQGQQYDDDYHRLSDDYKTGGFAGGDAKKRRGKAAPPGRCHSCNRAETPEWRRGPDGARTLCNACGLHYAKLTRKMGANKAAMVTGSNLRPKSLSDTRP</sequence>
<dbReference type="PANTHER" id="PTHR45658:SF123">
    <property type="entry name" value="GATA-TYPE DOMAIN-CONTAINING PROTEIN"/>
    <property type="match status" value="1"/>
</dbReference>
<dbReference type="GO" id="GO:0006355">
    <property type="term" value="P:regulation of DNA-templated transcription"/>
    <property type="evidence" value="ECO:0007669"/>
    <property type="project" value="InterPro"/>
</dbReference>
<evidence type="ECO:0000259" key="6">
    <source>
        <dbReference type="PROSITE" id="PS50114"/>
    </source>
</evidence>
<feature type="region of interest" description="Disordered" evidence="5">
    <location>
        <begin position="383"/>
        <end position="402"/>
    </location>
</feature>
<evidence type="ECO:0000313" key="8">
    <source>
        <dbReference type="Proteomes" id="UP001316803"/>
    </source>
</evidence>
<feature type="compositionally biased region" description="Low complexity" evidence="5">
    <location>
        <begin position="46"/>
        <end position="56"/>
    </location>
</feature>
<proteinExistence type="predicted"/>
<dbReference type="PANTHER" id="PTHR45658">
    <property type="entry name" value="GATA TRANSCRIPTION FACTOR"/>
    <property type="match status" value="1"/>
</dbReference>
<keyword evidence="3" id="KW-0862">Zinc</keyword>
<feature type="compositionally biased region" description="Polar residues" evidence="5">
    <location>
        <begin position="36"/>
        <end position="45"/>
    </location>
</feature>
<dbReference type="PROSITE" id="PS00344">
    <property type="entry name" value="GATA_ZN_FINGER_1"/>
    <property type="match status" value="1"/>
</dbReference>
<feature type="compositionally biased region" description="Polar residues" evidence="5">
    <location>
        <begin position="113"/>
        <end position="127"/>
    </location>
</feature>